<accession>A0A8T6ZEY5</accession>
<sequence>MFTNSSGFSQNGPGRISRQLESLRLIAGPAGPAHIDATDVMEFDTQGKIVSVRAYWGADDCHRANGA</sequence>
<keyword evidence="2" id="KW-1185">Reference proteome</keyword>
<dbReference type="Gene3D" id="3.10.450.50">
    <property type="match status" value="1"/>
</dbReference>
<protein>
    <recommendedName>
        <fullName evidence="3">Steroid delta-isomerase</fullName>
    </recommendedName>
</protein>
<evidence type="ECO:0008006" key="3">
    <source>
        <dbReference type="Google" id="ProtNLM"/>
    </source>
</evidence>
<proteinExistence type="predicted"/>
<name>A0A8T6ZEY5_9BURK</name>
<dbReference type="EMBL" id="JTDB02000005">
    <property type="protein sequence ID" value="NLP63308.1"/>
    <property type="molecule type" value="Genomic_DNA"/>
</dbReference>
<reference evidence="1" key="2">
    <citation type="submission" date="2020-04" db="EMBL/GenBank/DDBJ databases">
        <authorList>
            <person name="Alexandrino P."/>
            <person name="Mendonca T."/>
            <person name="Guaman L."/>
            <person name="Cherix J."/>
            <person name="Lozano-Sakalauskas G."/>
            <person name="Fujita A."/>
            <person name="Filho E.R."/>
            <person name="Long P."/>
            <person name="Padilla G."/>
            <person name="Taciro M.K."/>
            <person name="Gomez J.G."/>
            <person name="Silva L.F."/>
            <person name="Torres M."/>
        </authorList>
    </citation>
    <scope>NUCLEOTIDE SEQUENCE</scope>
    <source>
        <strain evidence="1">LMG 19450</strain>
    </source>
</reference>
<comment type="caution">
    <text evidence="1">The sequence shown here is derived from an EMBL/GenBank/DDBJ whole genome shotgun (WGS) entry which is preliminary data.</text>
</comment>
<dbReference type="SUPFAM" id="SSF54427">
    <property type="entry name" value="NTF2-like"/>
    <property type="match status" value="1"/>
</dbReference>
<organism evidence="1 2">
    <name type="scientific">Paraburkholderia sacchari</name>
    <dbReference type="NCBI Taxonomy" id="159450"/>
    <lineage>
        <taxon>Bacteria</taxon>
        <taxon>Pseudomonadati</taxon>
        <taxon>Pseudomonadota</taxon>
        <taxon>Betaproteobacteria</taxon>
        <taxon>Burkholderiales</taxon>
        <taxon>Burkholderiaceae</taxon>
        <taxon>Paraburkholderia</taxon>
    </lineage>
</organism>
<gene>
    <name evidence="1" type="ORF">NH14_019485</name>
</gene>
<evidence type="ECO:0000313" key="2">
    <source>
        <dbReference type="Proteomes" id="UP000030460"/>
    </source>
</evidence>
<dbReference type="Proteomes" id="UP000030460">
    <property type="component" value="Unassembled WGS sequence"/>
</dbReference>
<dbReference type="AlphaFoldDB" id="A0A8T6ZEY5"/>
<evidence type="ECO:0000313" key="1">
    <source>
        <dbReference type="EMBL" id="NLP63308.1"/>
    </source>
</evidence>
<reference evidence="1" key="1">
    <citation type="journal article" date="2015" name="Genome Announc.">
        <title>Draft Genome Sequence of the Polyhydroxyalkanoate-Producing Bacterium Burkholderia sacchari LMG 19450 Isolated from Brazilian Sugarcane Plantation Soil.</title>
        <authorList>
            <person name="Alexandrino P.M."/>
            <person name="Mendonca T.T."/>
            <person name="Guaman Bautista L.P."/>
            <person name="Cherix J."/>
            <person name="Lozano-Sakalauskas G.C."/>
            <person name="Fujita A."/>
            <person name="Ramos Filho E."/>
            <person name="Long P."/>
            <person name="Padilla G."/>
            <person name="Taciro M.K."/>
            <person name="Gomez J.G."/>
            <person name="Silva L.F."/>
        </authorList>
    </citation>
    <scope>NUCLEOTIDE SEQUENCE</scope>
    <source>
        <strain evidence="1">LMG 19450</strain>
    </source>
</reference>
<dbReference type="RefSeq" id="WP_162531583.1">
    <property type="nucleotide sequence ID" value="NZ_CADFGF010000005.1"/>
</dbReference>
<dbReference type="InterPro" id="IPR032710">
    <property type="entry name" value="NTF2-like_dom_sf"/>
</dbReference>